<reference evidence="1" key="2">
    <citation type="submission" date="2022-06" db="UniProtKB">
        <authorList>
            <consortium name="EnsemblMetazoa"/>
        </authorList>
    </citation>
    <scope>IDENTIFICATION</scope>
    <source>
        <strain evidence="1">p50T (Dazao)</strain>
    </source>
</reference>
<sequence>MNLEEIHTILKAVTGSEGVSYAVTKEYFTRSGIIDGRMISESLFDEVYERLSPNREHLDLSKFIQLFGMLARNTRQDVEALAIKFDNIKESVIDGIRKGKS</sequence>
<keyword evidence="2" id="KW-1185">Reference proteome</keyword>
<accession>A0A8R2R409</accession>
<proteinExistence type="predicted"/>
<dbReference type="Proteomes" id="UP000005204">
    <property type="component" value="Unassembled WGS sequence"/>
</dbReference>
<dbReference type="EnsemblMetazoa" id="XM_038019195.1">
    <property type="protein sequence ID" value="XP_037875123.1"/>
    <property type="gene ID" value="LOC105842893"/>
</dbReference>
<protein>
    <submittedName>
        <fullName evidence="1">Uncharacterized protein</fullName>
    </submittedName>
</protein>
<name>A0A8R2R409_BOMMO</name>
<evidence type="ECO:0000313" key="2">
    <source>
        <dbReference type="Proteomes" id="UP000005204"/>
    </source>
</evidence>
<dbReference type="RefSeq" id="XP_037875123.1">
    <property type="nucleotide sequence ID" value="XM_038019195.2"/>
</dbReference>
<reference evidence="2" key="1">
    <citation type="journal article" date="2008" name="Insect Biochem. Mol. Biol.">
        <title>The genome of a lepidopteran model insect, the silkworm Bombyx mori.</title>
        <authorList>
            <consortium name="International Silkworm Genome Consortium"/>
        </authorList>
    </citation>
    <scope>NUCLEOTIDE SEQUENCE [LARGE SCALE GENOMIC DNA]</scope>
    <source>
        <strain evidence="2">p50T</strain>
    </source>
</reference>
<dbReference type="KEGG" id="bmor:105842893"/>
<evidence type="ECO:0000313" key="1">
    <source>
        <dbReference type="EnsemblMetazoa" id="XP_037875123.1"/>
    </source>
</evidence>
<organism evidence="1 2">
    <name type="scientific">Bombyx mori</name>
    <name type="common">Silk moth</name>
    <dbReference type="NCBI Taxonomy" id="7091"/>
    <lineage>
        <taxon>Eukaryota</taxon>
        <taxon>Metazoa</taxon>
        <taxon>Ecdysozoa</taxon>
        <taxon>Arthropoda</taxon>
        <taxon>Hexapoda</taxon>
        <taxon>Insecta</taxon>
        <taxon>Pterygota</taxon>
        <taxon>Neoptera</taxon>
        <taxon>Endopterygota</taxon>
        <taxon>Lepidoptera</taxon>
        <taxon>Glossata</taxon>
        <taxon>Ditrysia</taxon>
        <taxon>Bombycoidea</taxon>
        <taxon>Bombycidae</taxon>
        <taxon>Bombycinae</taxon>
        <taxon>Bombyx</taxon>
    </lineage>
</organism>
<dbReference type="GeneID" id="105842893"/>
<dbReference type="AlphaFoldDB" id="A0A8R2R409"/>